<comment type="caution">
    <text evidence="4">The sequence shown here is derived from an EMBL/GenBank/DDBJ whole genome shotgun (WGS) entry which is preliminary data.</text>
</comment>
<evidence type="ECO:0000313" key="5">
    <source>
        <dbReference type="Proteomes" id="UP000283895"/>
    </source>
</evidence>
<dbReference type="InterPro" id="IPR002347">
    <property type="entry name" value="SDR_fam"/>
</dbReference>
<dbReference type="Pfam" id="PF00106">
    <property type="entry name" value="adh_short"/>
    <property type="match status" value="1"/>
</dbReference>
<dbReference type="PRINTS" id="PR00081">
    <property type="entry name" value="GDHRDH"/>
</dbReference>
<proteinExistence type="inferred from homology"/>
<dbReference type="Proteomes" id="UP000283895">
    <property type="component" value="Unassembled WGS sequence"/>
</dbReference>
<dbReference type="SUPFAM" id="SSF51735">
    <property type="entry name" value="NAD(P)-binding Rossmann-fold domains"/>
    <property type="match status" value="1"/>
</dbReference>
<dbReference type="EMBL" id="LKEA01000001">
    <property type="protein sequence ID" value="ROW12553.1"/>
    <property type="molecule type" value="Genomic_DNA"/>
</dbReference>
<dbReference type="AlphaFoldDB" id="A0A423X9N1"/>
<evidence type="ECO:0000256" key="1">
    <source>
        <dbReference type="ARBA" id="ARBA00006484"/>
    </source>
</evidence>
<dbReference type="PANTHER" id="PTHR24320:SF283">
    <property type="entry name" value="RETINOL DEHYDROGENASE 11"/>
    <property type="match status" value="1"/>
</dbReference>
<gene>
    <name evidence="4" type="ORF">VMCG_00501</name>
</gene>
<protein>
    <submittedName>
        <fullName evidence="4">Uncharacterized protein</fullName>
    </submittedName>
</protein>
<sequence>MARPNFDKSTTGTEVAETFKDHIRGKTVLITGPSPRSIGEATALAIAKAGPALLILASRTPSKLEAVADACRKVVADRAGVPGRGQITEVKTVLLDLASLASVRSAAQQVAVITDRIHVLINNAGISLGVRRISPDGFEMHFAVNHLGHFLLTNLLLPLVLRAGPGARIVNVTSTGHRLSPMRFSDYNFENEVDGPGKGKITLPADEQPPSTAPAWSLARSADGFPGTIAYGMSKTANVLFTVALKRRLAVKGIESFAVHPGEIYTNIVTGPLSPDFKKAIAELPASKWKTHDQGCATTLVAAFDPSISGPDHVYLEDCQITSPAHWASDIEKAERLWRLSEELMVGSPGLSKL</sequence>
<accession>A0A423X9N1</accession>
<keyword evidence="5" id="KW-1185">Reference proteome</keyword>
<dbReference type="STRING" id="356882.A0A423X9N1"/>
<reference evidence="4 5" key="1">
    <citation type="submission" date="2015-09" db="EMBL/GenBank/DDBJ databases">
        <title>Host preference determinants of Valsa canker pathogens revealed by comparative genomics.</title>
        <authorList>
            <person name="Yin Z."/>
            <person name="Huang L."/>
        </authorList>
    </citation>
    <scope>NUCLEOTIDE SEQUENCE [LARGE SCALE GENOMIC DNA]</scope>
    <source>
        <strain evidence="4 5">03-1</strain>
    </source>
</reference>
<dbReference type="OrthoDB" id="191139at2759"/>
<comment type="similarity">
    <text evidence="1 3">Belongs to the short-chain dehydrogenases/reductases (SDR) family.</text>
</comment>
<evidence type="ECO:0000256" key="2">
    <source>
        <dbReference type="ARBA" id="ARBA00023002"/>
    </source>
</evidence>
<evidence type="ECO:0000313" key="4">
    <source>
        <dbReference type="EMBL" id="ROW12553.1"/>
    </source>
</evidence>
<dbReference type="InterPro" id="IPR036291">
    <property type="entry name" value="NAD(P)-bd_dom_sf"/>
</dbReference>
<keyword evidence="2" id="KW-0560">Oxidoreductase</keyword>
<dbReference type="GO" id="GO:0016491">
    <property type="term" value="F:oxidoreductase activity"/>
    <property type="evidence" value="ECO:0007669"/>
    <property type="project" value="UniProtKB-KW"/>
</dbReference>
<dbReference type="PRINTS" id="PR00080">
    <property type="entry name" value="SDRFAMILY"/>
</dbReference>
<name>A0A423X9N1_9PEZI</name>
<dbReference type="Gene3D" id="3.40.50.720">
    <property type="entry name" value="NAD(P)-binding Rossmann-like Domain"/>
    <property type="match status" value="1"/>
</dbReference>
<dbReference type="PANTHER" id="PTHR24320">
    <property type="entry name" value="RETINOL DEHYDROGENASE"/>
    <property type="match status" value="1"/>
</dbReference>
<evidence type="ECO:0000256" key="3">
    <source>
        <dbReference type="RuleBase" id="RU000363"/>
    </source>
</evidence>
<organism evidence="4 5">
    <name type="scientific">Cytospora schulzeri</name>
    <dbReference type="NCBI Taxonomy" id="448051"/>
    <lineage>
        <taxon>Eukaryota</taxon>
        <taxon>Fungi</taxon>
        <taxon>Dikarya</taxon>
        <taxon>Ascomycota</taxon>
        <taxon>Pezizomycotina</taxon>
        <taxon>Sordariomycetes</taxon>
        <taxon>Sordariomycetidae</taxon>
        <taxon>Diaporthales</taxon>
        <taxon>Cytosporaceae</taxon>
        <taxon>Cytospora</taxon>
    </lineage>
</organism>